<evidence type="ECO:0000256" key="2">
    <source>
        <dbReference type="ARBA" id="ARBA00010857"/>
    </source>
</evidence>
<dbReference type="GO" id="GO:0008270">
    <property type="term" value="F:zinc ion binding"/>
    <property type="evidence" value="ECO:0007669"/>
    <property type="project" value="UniProtKB-KW"/>
</dbReference>
<evidence type="ECO:0000259" key="11">
    <source>
        <dbReference type="SMART" id="SM00385"/>
    </source>
</evidence>
<proteinExistence type="inferred from homology"/>
<dbReference type="Pfam" id="PF00382">
    <property type="entry name" value="TFIIB"/>
    <property type="match status" value="2"/>
</dbReference>
<keyword evidence="8" id="KW-0804">Transcription</keyword>
<evidence type="ECO:0000256" key="10">
    <source>
        <dbReference type="SAM" id="MobiDB-lite"/>
    </source>
</evidence>
<dbReference type="InterPro" id="IPR013150">
    <property type="entry name" value="TFIIB_cyclin"/>
</dbReference>
<gene>
    <name evidence="12" type="ORF">R1flu_019020</name>
</gene>
<dbReference type="Gene3D" id="1.20.5.650">
    <property type="entry name" value="Single helix bin"/>
    <property type="match status" value="1"/>
</dbReference>
<feature type="compositionally biased region" description="Acidic residues" evidence="10">
    <location>
        <begin position="802"/>
        <end position="814"/>
    </location>
</feature>
<name>A0ABD1ZHP9_9MARC</name>
<dbReference type="PANTHER" id="PTHR11618:SF4">
    <property type="entry name" value="TRANSCRIPTION FACTOR IIIB 90 KDA SUBUNIT"/>
    <property type="match status" value="1"/>
</dbReference>
<comment type="subcellular location">
    <subcellularLocation>
        <location evidence="1">Nucleus</location>
    </subcellularLocation>
</comment>
<feature type="compositionally biased region" description="Basic and acidic residues" evidence="10">
    <location>
        <begin position="711"/>
        <end position="723"/>
    </location>
</feature>
<feature type="compositionally biased region" description="Polar residues" evidence="10">
    <location>
        <begin position="503"/>
        <end position="512"/>
    </location>
</feature>
<keyword evidence="3" id="KW-0479">Metal-binding</keyword>
<sequence>MVWCSYCVKDQAAELDEINGFTCCTGCGRVLDDNVYGNDPTFTKTSTGQSQVVGNFIRDGGSGLGRLGMSGGRILGYQSDSHEKTLTRGKNEIFDILERLAIRPREDTALQAHRFYTIALERNFTRGRRVNQVAAACIYIVCRQMNKPYMLIDFSDCLQTNVYVLGGVFLQLCGLLRLEEQPFLQKPVDPSLFIHRFADRLQFGKKMHAVANMALRLVASMKRDWMQTGRRPSGICGAALFIAAHCHGFERSKSDVVSVVHICEATLKQRLLEFESTESGSLTAEEFDTKGLEMESQMKTAVETAAVAGKKSKALNEVMCEHKDTGVEHFSHGLCRQCYEEFLRVSGGMQGGAAPPAFQRAELERLEAVRLELKSHGLDSEEEDEHDRQFRTKAIKGKEGKSPIKVLAGEEKAGRGTGRGNGRGRGRGCGRGRGRRVQGEQNLQDEAHLVAPSNEDHVRTNIDEAVGSSGEPTEDRLTSMVKAEERGAEEAQSQKSVLKMRTCHSQTASDSQQKNEKVGSVGVDEPDAHDSERSKLRCASASDTEIGSQGFDQISSPTIGDENTLNKGNDDIVVVEDAGNETLSDIDDDELEGYFHNDEEVRLKTIIWTELNKEYLQEQEIKQAAIAATEEARAAALAAAQSSSADAAELAAAAAAAVARLKKDRKQRRAEEAKRGPAASAAEATQKMLESKKLSKKVDYAVLAKLFDGNETEKEENGKRKPEDEDEDSEAFNGSSKRSRLSSHNYMSQADSVVTQISARSQLREVDSKEGGDVVDMNEEDEGEIDEEELADGGEIDGAQYEYDEGDDYYDEEY</sequence>
<feature type="compositionally biased region" description="Polar residues" evidence="10">
    <location>
        <begin position="541"/>
        <end position="567"/>
    </location>
</feature>
<dbReference type="CDD" id="cd20553">
    <property type="entry name" value="CYCLIN_TFIIIB90_rpt1"/>
    <property type="match status" value="1"/>
</dbReference>
<evidence type="ECO:0000256" key="9">
    <source>
        <dbReference type="ARBA" id="ARBA00023242"/>
    </source>
</evidence>
<evidence type="ECO:0000256" key="1">
    <source>
        <dbReference type="ARBA" id="ARBA00004123"/>
    </source>
</evidence>
<evidence type="ECO:0000256" key="7">
    <source>
        <dbReference type="ARBA" id="ARBA00023159"/>
    </source>
</evidence>
<dbReference type="InterPro" id="IPR000812">
    <property type="entry name" value="TFIIB"/>
</dbReference>
<dbReference type="PANTHER" id="PTHR11618">
    <property type="entry name" value="TRANSCRIPTION INITIATION FACTOR IIB-RELATED"/>
    <property type="match status" value="1"/>
</dbReference>
<dbReference type="CDD" id="cd20554">
    <property type="entry name" value="CYCLIN_TFIIIB90_rpt2"/>
    <property type="match status" value="1"/>
</dbReference>
<protein>
    <recommendedName>
        <fullName evidence="11">Cyclin-like domain-containing protein</fullName>
    </recommendedName>
</protein>
<feature type="region of interest" description="Disordered" evidence="10">
    <location>
        <begin position="707"/>
        <end position="814"/>
    </location>
</feature>
<dbReference type="Gene3D" id="1.10.472.10">
    <property type="entry name" value="Cyclin-like"/>
    <property type="match status" value="2"/>
</dbReference>
<feature type="compositionally biased region" description="Polar residues" evidence="10">
    <location>
        <begin position="732"/>
        <end position="761"/>
    </location>
</feature>
<feature type="domain" description="Cyclin-like" evidence="11">
    <location>
        <begin position="91"/>
        <end position="174"/>
    </location>
</feature>
<dbReference type="Proteomes" id="UP001605036">
    <property type="component" value="Unassembled WGS sequence"/>
</dbReference>
<dbReference type="FunFam" id="1.10.472.10:FF:000066">
    <property type="entry name" value="Transcription factor IIIB subunit"/>
    <property type="match status" value="1"/>
</dbReference>
<evidence type="ECO:0000256" key="3">
    <source>
        <dbReference type="ARBA" id="ARBA00022723"/>
    </source>
</evidence>
<keyword evidence="4" id="KW-0863">Zinc-finger</keyword>
<feature type="compositionally biased region" description="Basic and acidic residues" evidence="10">
    <location>
        <begin position="762"/>
        <end position="772"/>
    </location>
</feature>
<comment type="caution">
    <text evidence="12">The sequence shown here is derived from an EMBL/GenBank/DDBJ whole genome shotgun (WGS) entry which is preliminary data.</text>
</comment>
<accession>A0ABD1ZHP9</accession>
<evidence type="ECO:0000256" key="5">
    <source>
        <dbReference type="ARBA" id="ARBA00022833"/>
    </source>
</evidence>
<keyword evidence="9" id="KW-0539">Nucleus</keyword>
<dbReference type="AlphaFoldDB" id="A0ABD1ZHP9"/>
<evidence type="ECO:0000256" key="8">
    <source>
        <dbReference type="ARBA" id="ARBA00023163"/>
    </source>
</evidence>
<dbReference type="FunFam" id="1.10.472.10:FF:000007">
    <property type="entry name" value="Transcription factor IIIB 90 kDa subunit"/>
    <property type="match status" value="1"/>
</dbReference>
<reference evidence="12 13" key="1">
    <citation type="submission" date="2024-09" db="EMBL/GenBank/DDBJ databases">
        <title>Chromosome-scale assembly of Riccia fluitans.</title>
        <authorList>
            <person name="Paukszto L."/>
            <person name="Sawicki J."/>
            <person name="Karawczyk K."/>
            <person name="Piernik-Szablinska J."/>
            <person name="Szczecinska M."/>
            <person name="Mazdziarz M."/>
        </authorList>
    </citation>
    <scope>NUCLEOTIDE SEQUENCE [LARGE SCALE GENOMIC DNA]</scope>
    <source>
        <strain evidence="12">Rf_01</strain>
        <tissue evidence="12">Aerial parts of the thallus</tissue>
    </source>
</reference>
<keyword evidence="7" id="KW-0010">Activator</keyword>
<feature type="compositionally biased region" description="Basic and acidic residues" evidence="10">
    <location>
        <begin position="526"/>
        <end position="535"/>
    </location>
</feature>
<feature type="region of interest" description="Disordered" evidence="10">
    <location>
        <begin position="377"/>
        <end position="567"/>
    </location>
</feature>
<dbReference type="GO" id="GO:0005634">
    <property type="term" value="C:nucleus"/>
    <property type="evidence" value="ECO:0007669"/>
    <property type="project" value="UniProtKB-SubCell"/>
</dbReference>
<dbReference type="SMART" id="SM00385">
    <property type="entry name" value="CYCLIN"/>
    <property type="match status" value="2"/>
</dbReference>
<feature type="compositionally biased region" description="Acidic residues" evidence="10">
    <location>
        <begin position="776"/>
        <end position="795"/>
    </location>
</feature>
<feature type="compositionally biased region" description="Basic residues" evidence="10">
    <location>
        <begin position="422"/>
        <end position="436"/>
    </location>
</feature>
<keyword evidence="5" id="KW-0862">Zinc</keyword>
<feature type="region of interest" description="Disordered" evidence="10">
    <location>
        <begin position="666"/>
        <end position="692"/>
    </location>
</feature>
<comment type="similarity">
    <text evidence="2">Belongs to the TFIIB family.</text>
</comment>
<dbReference type="PRINTS" id="PR00685">
    <property type="entry name" value="TIFACTORIIB"/>
</dbReference>
<evidence type="ECO:0000256" key="6">
    <source>
        <dbReference type="ARBA" id="ARBA00023015"/>
    </source>
</evidence>
<organism evidence="12 13">
    <name type="scientific">Riccia fluitans</name>
    <dbReference type="NCBI Taxonomy" id="41844"/>
    <lineage>
        <taxon>Eukaryota</taxon>
        <taxon>Viridiplantae</taxon>
        <taxon>Streptophyta</taxon>
        <taxon>Embryophyta</taxon>
        <taxon>Marchantiophyta</taxon>
        <taxon>Marchantiopsida</taxon>
        <taxon>Marchantiidae</taxon>
        <taxon>Marchantiales</taxon>
        <taxon>Ricciaceae</taxon>
        <taxon>Riccia</taxon>
    </lineage>
</organism>
<keyword evidence="13" id="KW-1185">Reference proteome</keyword>
<dbReference type="Pfam" id="PF07741">
    <property type="entry name" value="BRF1"/>
    <property type="match status" value="1"/>
</dbReference>
<dbReference type="SUPFAM" id="SSF47954">
    <property type="entry name" value="Cyclin-like"/>
    <property type="match status" value="2"/>
</dbReference>
<evidence type="ECO:0000313" key="12">
    <source>
        <dbReference type="EMBL" id="KAL2650892.1"/>
    </source>
</evidence>
<dbReference type="InterPro" id="IPR013763">
    <property type="entry name" value="Cyclin-like_dom"/>
</dbReference>
<feature type="compositionally biased region" description="Basic and acidic residues" evidence="10">
    <location>
        <begin position="386"/>
        <end position="414"/>
    </location>
</feature>
<feature type="domain" description="Cyclin-like" evidence="11">
    <location>
        <begin position="192"/>
        <end position="276"/>
    </location>
</feature>
<dbReference type="EMBL" id="JBHFFA010000001">
    <property type="protein sequence ID" value="KAL2650892.1"/>
    <property type="molecule type" value="Genomic_DNA"/>
</dbReference>
<evidence type="ECO:0000256" key="4">
    <source>
        <dbReference type="ARBA" id="ARBA00022771"/>
    </source>
</evidence>
<keyword evidence="6" id="KW-0805">Transcription regulation</keyword>
<dbReference type="InterPro" id="IPR036915">
    <property type="entry name" value="Cyclin-like_sf"/>
</dbReference>
<feature type="compositionally biased region" description="Basic and acidic residues" evidence="10">
    <location>
        <begin position="473"/>
        <end position="489"/>
    </location>
</feature>
<evidence type="ECO:0000313" key="13">
    <source>
        <dbReference type="Proteomes" id="UP001605036"/>
    </source>
</evidence>
<dbReference type="InterPro" id="IPR011665">
    <property type="entry name" value="BRF1_TBP-bd_dom"/>
</dbReference>